<reference evidence="1" key="1">
    <citation type="submission" date="2019-11" db="EMBL/GenBank/DDBJ databases">
        <authorList>
            <person name="Feng L."/>
        </authorList>
    </citation>
    <scope>NUCLEOTIDE SEQUENCE</scope>
    <source>
        <strain evidence="1">CParaputrificumLFYP93</strain>
    </source>
</reference>
<protein>
    <submittedName>
        <fullName evidence="1">Uncharacterized protein</fullName>
    </submittedName>
</protein>
<dbReference type="EMBL" id="CACRTV010000050">
    <property type="protein sequence ID" value="VYU33644.1"/>
    <property type="molecule type" value="Genomic_DNA"/>
</dbReference>
<evidence type="ECO:0000313" key="1">
    <source>
        <dbReference type="EMBL" id="VYU33644.1"/>
    </source>
</evidence>
<gene>
    <name evidence="1" type="ORF">CPLFYP93_02021</name>
</gene>
<proteinExistence type="predicted"/>
<organism evidence="1">
    <name type="scientific">Clostridium paraputrificum</name>
    <dbReference type="NCBI Taxonomy" id="29363"/>
    <lineage>
        <taxon>Bacteria</taxon>
        <taxon>Bacillati</taxon>
        <taxon>Bacillota</taxon>
        <taxon>Clostridia</taxon>
        <taxon>Eubacteriales</taxon>
        <taxon>Clostridiaceae</taxon>
        <taxon>Clostridium</taxon>
    </lineage>
</organism>
<name>A0A6N3E145_9CLOT</name>
<dbReference type="AlphaFoldDB" id="A0A6N3E145"/>
<sequence length="38" mass="4309">MVSLFKSEGDDYMILELEKEMSKVPSLKETIEEMGASL</sequence>
<accession>A0A6N3E145</accession>